<protein>
    <recommendedName>
        <fullName evidence="3">Sialate O-acetylesterase domain-containing protein</fullName>
    </recommendedName>
</protein>
<dbReference type="InterPro" id="IPR005181">
    <property type="entry name" value="SASA"/>
</dbReference>
<proteinExistence type="predicted"/>
<dbReference type="PANTHER" id="PTHR31988:SF19">
    <property type="entry name" value="9-O-ACETYL-N-ACETYLNEURAMINIC ACID DEACETYLASE-RELATED"/>
    <property type="match status" value="1"/>
</dbReference>
<keyword evidence="5" id="KW-1185">Reference proteome</keyword>
<name>A0A517T3W5_9PLAN</name>
<gene>
    <name evidence="4" type="ORF">V22_02680</name>
</gene>
<evidence type="ECO:0000313" key="4">
    <source>
        <dbReference type="EMBL" id="QDT63068.1"/>
    </source>
</evidence>
<dbReference type="SUPFAM" id="SSF52266">
    <property type="entry name" value="SGNH hydrolase"/>
    <property type="match status" value="1"/>
</dbReference>
<dbReference type="Pfam" id="PF03629">
    <property type="entry name" value="SASA"/>
    <property type="match status" value="1"/>
</dbReference>
<dbReference type="InterPro" id="IPR036514">
    <property type="entry name" value="SGNH_hydro_sf"/>
</dbReference>
<evidence type="ECO:0000256" key="1">
    <source>
        <dbReference type="ARBA" id="ARBA00022801"/>
    </source>
</evidence>
<feature type="chain" id="PRO_5022046477" description="Sialate O-acetylesterase domain-containing protein" evidence="2">
    <location>
        <begin position="21"/>
        <end position="232"/>
    </location>
</feature>
<dbReference type="KEGG" id="chya:V22_02680"/>
<reference evidence="4 5" key="1">
    <citation type="submission" date="2019-02" db="EMBL/GenBank/DDBJ databases">
        <title>Deep-cultivation of Planctomycetes and their phenomic and genomic characterization uncovers novel biology.</title>
        <authorList>
            <person name="Wiegand S."/>
            <person name="Jogler M."/>
            <person name="Boedeker C."/>
            <person name="Pinto D."/>
            <person name="Vollmers J."/>
            <person name="Rivas-Marin E."/>
            <person name="Kohn T."/>
            <person name="Peeters S.H."/>
            <person name="Heuer A."/>
            <person name="Rast P."/>
            <person name="Oberbeckmann S."/>
            <person name="Bunk B."/>
            <person name="Jeske O."/>
            <person name="Meyerdierks A."/>
            <person name="Storesund J.E."/>
            <person name="Kallscheuer N."/>
            <person name="Luecker S."/>
            <person name="Lage O.M."/>
            <person name="Pohl T."/>
            <person name="Merkel B.J."/>
            <person name="Hornburger P."/>
            <person name="Mueller R.-W."/>
            <person name="Bruemmer F."/>
            <person name="Labrenz M."/>
            <person name="Spormann A.M."/>
            <person name="Op den Camp H."/>
            <person name="Overmann J."/>
            <person name="Amann R."/>
            <person name="Jetten M.S.M."/>
            <person name="Mascher T."/>
            <person name="Medema M.H."/>
            <person name="Devos D.P."/>
            <person name="Kaster A.-K."/>
            <person name="Ovreas L."/>
            <person name="Rohde M."/>
            <person name="Galperin M.Y."/>
            <person name="Jogler C."/>
        </authorList>
    </citation>
    <scope>NUCLEOTIDE SEQUENCE [LARGE SCALE GENOMIC DNA]</scope>
    <source>
        <strain evidence="4 5">V22</strain>
    </source>
</reference>
<evidence type="ECO:0000256" key="2">
    <source>
        <dbReference type="SAM" id="SignalP"/>
    </source>
</evidence>
<dbReference type="RefSeq" id="WP_145259095.1">
    <property type="nucleotide sequence ID" value="NZ_CP036316.1"/>
</dbReference>
<accession>A0A517T3W5</accession>
<dbReference type="AlphaFoldDB" id="A0A517T3W5"/>
<dbReference type="EMBL" id="CP036316">
    <property type="protein sequence ID" value="QDT63068.1"/>
    <property type="molecule type" value="Genomic_DNA"/>
</dbReference>
<feature type="domain" description="Sialate O-acetylesterase" evidence="3">
    <location>
        <begin position="39"/>
        <end position="226"/>
    </location>
</feature>
<dbReference type="Gene3D" id="3.40.50.1110">
    <property type="entry name" value="SGNH hydrolase"/>
    <property type="match status" value="1"/>
</dbReference>
<evidence type="ECO:0000259" key="3">
    <source>
        <dbReference type="Pfam" id="PF03629"/>
    </source>
</evidence>
<keyword evidence="2" id="KW-0732">Signal</keyword>
<dbReference type="Proteomes" id="UP000319976">
    <property type="component" value="Chromosome"/>
</dbReference>
<dbReference type="InterPro" id="IPR052940">
    <property type="entry name" value="Carb_Esterase_6"/>
</dbReference>
<sequence precursor="true">MRSMMMAVLFLVATCTVAVAEDQGKHLFILSGQSNMGGLRPEESFTPAVEKEFGKENVIVIKDAQGGQPIRRWFKEWKPENGDEPKATGDLYDRLMKKVSAAIKDQKLQSVTFVWMQGERDAREKHGNVYEDSLEGLTEQVSDDLDWDDINVVIGRLSDARKGDEHWDLVREAQVHFAESHPSGAWVNTDDLNDGVNRKGKEIKNDIHYSAEGYVIFGDRLAEKAIALIHAK</sequence>
<dbReference type="OrthoDB" id="248184at2"/>
<organism evidence="4 5">
    <name type="scientific">Calycomorphotria hydatis</name>
    <dbReference type="NCBI Taxonomy" id="2528027"/>
    <lineage>
        <taxon>Bacteria</taxon>
        <taxon>Pseudomonadati</taxon>
        <taxon>Planctomycetota</taxon>
        <taxon>Planctomycetia</taxon>
        <taxon>Planctomycetales</taxon>
        <taxon>Planctomycetaceae</taxon>
        <taxon>Calycomorphotria</taxon>
    </lineage>
</organism>
<keyword evidence="1" id="KW-0378">Hydrolase</keyword>
<dbReference type="PANTHER" id="PTHR31988">
    <property type="entry name" value="ESTERASE, PUTATIVE (DUF303)-RELATED"/>
    <property type="match status" value="1"/>
</dbReference>
<evidence type="ECO:0000313" key="5">
    <source>
        <dbReference type="Proteomes" id="UP000319976"/>
    </source>
</evidence>
<dbReference type="GO" id="GO:0016788">
    <property type="term" value="F:hydrolase activity, acting on ester bonds"/>
    <property type="evidence" value="ECO:0007669"/>
    <property type="project" value="UniProtKB-ARBA"/>
</dbReference>
<feature type="signal peptide" evidence="2">
    <location>
        <begin position="1"/>
        <end position="20"/>
    </location>
</feature>